<evidence type="ECO:0000313" key="18">
    <source>
        <dbReference type="Proteomes" id="UP000182544"/>
    </source>
</evidence>
<evidence type="ECO:0000256" key="2">
    <source>
        <dbReference type="ARBA" id="ARBA00001946"/>
    </source>
</evidence>
<dbReference type="GO" id="GO:0005829">
    <property type="term" value="C:cytosol"/>
    <property type="evidence" value="ECO:0007669"/>
    <property type="project" value="TreeGrafter"/>
</dbReference>
<dbReference type="NCBIfam" id="TIGR00169">
    <property type="entry name" value="leuB"/>
    <property type="match status" value="1"/>
</dbReference>
<dbReference type="RefSeq" id="WP_072400855.1">
    <property type="nucleotide sequence ID" value="NZ_FPKV01000001.1"/>
</dbReference>
<evidence type="ECO:0000256" key="7">
    <source>
        <dbReference type="ARBA" id="ARBA00022605"/>
    </source>
</evidence>
<evidence type="ECO:0000259" key="16">
    <source>
        <dbReference type="SMART" id="SM01329"/>
    </source>
</evidence>
<evidence type="ECO:0000256" key="14">
    <source>
        <dbReference type="NCBIfam" id="TIGR00169"/>
    </source>
</evidence>
<keyword evidence="12" id="KW-0464">Manganese</keyword>
<organism evidence="17 18">
    <name type="scientific">Flaviramulus basaltis</name>
    <dbReference type="NCBI Taxonomy" id="369401"/>
    <lineage>
        <taxon>Bacteria</taxon>
        <taxon>Pseudomonadati</taxon>
        <taxon>Bacteroidota</taxon>
        <taxon>Flavobacteriia</taxon>
        <taxon>Flavobacteriales</taxon>
        <taxon>Flavobacteriaceae</taxon>
        <taxon>Flaviramulus</taxon>
    </lineage>
</organism>
<feature type="domain" description="Isopropylmalate dehydrogenase-like" evidence="16">
    <location>
        <begin position="4"/>
        <end position="347"/>
    </location>
</feature>
<reference evidence="17 18" key="1">
    <citation type="submission" date="2016-10" db="EMBL/GenBank/DDBJ databases">
        <authorList>
            <person name="de Groot N.N."/>
        </authorList>
    </citation>
    <scope>NUCLEOTIDE SEQUENCE [LARGE SCALE GENOMIC DNA]</scope>
    <source>
        <strain evidence="17 18">DSM 18180</strain>
    </source>
</reference>
<evidence type="ECO:0000256" key="1">
    <source>
        <dbReference type="ARBA" id="ARBA00001936"/>
    </source>
</evidence>
<evidence type="ECO:0000256" key="6">
    <source>
        <dbReference type="ARBA" id="ARBA00022430"/>
    </source>
</evidence>
<dbReference type="SUPFAM" id="SSF53659">
    <property type="entry name" value="Isocitrate/Isopropylmalate dehydrogenase-like"/>
    <property type="match status" value="1"/>
</dbReference>
<evidence type="ECO:0000256" key="10">
    <source>
        <dbReference type="ARBA" id="ARBA00023002"/>
    </source>
</evidence>
<dbReference type="AlphaFoldDB" id="A0A1K2IF93"/>
<keyword evidence="10 15" id="KW-0560">Oxidoreductase</keyword>
<dbReference type="FunFam" id="3.40.718.10:FF:000006">
    <property type="entry name" value="3-isopropylmalate dehydrogenase"/>
    <property type="match status" value="1"/>
</dbReference>
<dbReference type="OrthoDB" id="9806254at2"/>
<comment type="subunit">
    <text evidence="4">Homodimer.</text>
</comment>
<dbReference type="Proteomes" id="UP000182544">
    <property type="component" value="Unassembled WGS sequence"/>
</dbReference>
<evidence type="ECO:0000256" key="8">
    <source>
        <dbReference type="ARBA" id="ARBA00022723"/>
    </source>
</evidence>
<keyword evidence="18" id="KW-1185">Reference proteome</keyword>
<sequence length="372" mass="41097">MKLNIAVLPGDGIGPEVIAQAVKVLKAIAMEFNHVFTFHNALVGACAIDKSGDPLPEETISICKKADAILFGAIGKTSYDLDPYAKVRPEQGLLKLRKTLDLYANIRPVIAYEDLLTKSSLKKTQIKDTDILIYRELTSGIYFGEKTLSEDGNIASDICEYTRDEVERIAHLAFKAAQSRKRKLTLVDKANVLESSRLWRRVVQELAPQYPDVKLRYMYIDNAAMELIINPKQFDVILTENMFGDILSEEASVIVGSIGLLASASIGKDHAMFEPIHGAYTKAANKGIANPIASILSAAMLLDHFGLDDEAALIREAVDKSLKLHITTPDLNTKYDNITTTKVGDFIEDFINNPDETNLNFTNIHLGQSTII</sequence>
<evidence type="ECO:0000256" key="4">
    <source>
        <dbReference type="ARBA" id="ARBA00011738"/>
    </source>
</evidence>
<evidence type="ECO:0000256" key="12">
    <source>
        <dbReference type="ARBA" id="ARBA00023211"/>
    </source>
</evidence>
<protein>
    <recommendedName>
        <fullName evidence="5 14">3-isopropylmalate dehydrogenase</fullName>
        <ecNumber evidence="5 14">1.1.1.85</ecNumber>
    </recommendedName>
</protein>
<dbReference type="InterPro" id="IPR004429">
    <property type="entry name" value="Isopropylmalate_DH"/>
</dbReference>
<keyword evidence="13" id="KW-0100">Branched-chain amino acid biosynthesis</keyword>
<keyword evidence="9" id="KW-0460">Magnesium</keyword>
<dbReference type="PANTHER" id="PTHR42979">
    <property type="entry name" value="3-ISOPROPYLMALATE DEHYDROGENASE"/>
    <property type="match status" value="1"/>
</dbReference>
<dbReference type="PANTHER" id="PTHR42979:SF1">
    <property type="entry name" value="3-ISOPROPYLMALATE DEHYDROGENASE"/>
    <property type="match status" value="1"/>
</dbReference>
<dbReference type="EMBL" id="FPKV01000001">
    <property type="protein sequence ID" value="SFZ90942.1"/>
    <property type="molecule type" value="Genomic_DNA"/>
</dbReference>
<dbReference type="SMART" id="SM01329">
    <property type="entry name" value="Iso_dh"/>
    <property type="match status" value="1"/>
</dbReference>
<evidence type="ECO:0000256" key="13">
    <source>
        <dbReference type="ARBA" id="ARBA00023304"/>
    </source>
</evidence>
<keyword evidence="7" id="KW-0028">Amino-acid biosynthesis</keyword>
<dbReference type="GO" id="GO:0046872">
    <property type="term" value="F:metal ion binding"/>
    <property type="evidence" value="ECO:0007669"/>
    <property type="project" value="UniProtKB-KW"/>
</dbReference>
<evidence type="ECO:0000256" key="11">
    <source>
        <dbReference type="ARBA" id="ARBA00023027"/>
    </source>
</evidence>
<evidence type="ECO:0000256" key="15">
    <source>
        <dbReference type="RuleBase" id="RU004443"/>
    </source>
</evidence>
<evidence type="ECO:0000313" key="17">
    <source>
        <dbReference type="EMBL" id="SFZ90942.1"/>
    </source>
</evidence>
<keyword evidence="8" id="KW-0479">Metal-binding</keyword>
<keyword evidence="11" id="KW-0520">NAD</keyword>
<accession>A0A1K2IF93</accession>
<evidence type="ECO:0000256" key="5">
    <source>
        <dbReference type="ARBA" id="ARBA00013101"/>
    </source>
</evidence>
<name>A0A1K2IF93_9FLAO</name>
<dbReference type="Pfam" id="PF00180">
    <property type="entry name" value="Iso_dh"/>
    <property type="match status" value="1"/>
</dbReference>
<dbReference type="InterPro" id="IPR024084">
    <property type="entry name" value="IsoPropMal-DH-like_dom"/>
</dbReference>
<evidence type="ECO:0000256" key="9">
    <source>
        <dbReference type="ARBA" id="ARBA00022842"/>
    </source>
</evidence>
<dbReference type="STRING" id="369401.SAMN05428642_1011268"/>
<proteinExistence type="inferred from homology"/>
<comment type="cofactor">
    <cofactor evidence="1">
        <name>Mn(2+)</name>
        <dbReference type="ChEBI" id="CHEBI:29035"/>
    </cofactor>
</comment>
<dbReference type="EC" id="1.1.1.85" evidence="5 14"/>
<comment type="similarity">
    <text evidence="3">Belongs to the isocitrate and isopropylmalate dehydrogenases family. LeuB type 1 subfamily.</text>
</comment>
<keyword evidence="6" id="KW-0432">Leucine biosynthesis</keyword>
<dbReference type="Gene3D" id="3.40.718.10">
    <property type="entry name" value="Isopropylmalate Dehydrogenase"/>
    <property type="match status" value="1"/>
</dbReference>
<dbReference type="GO" id="GO:0009098">
    <property type="term" value="P:L-leucine biosynthetic process"/>
    <property type="evidence" value="ECO:0007669"/>
    <property type="project" value="UniProtKB-UniRule"/>
</dbReference>
<dbReference type="GO" id="GO:0003862">
    <property type="term" value="F:3-isopropylmalate dehydrogenase activity"/>
    <property type="evidence" value="ECO:0007669"/>
    <property type="project" value="UniProtKB-UniRule"/>
</dbReference>
<gene>
    <name evidence="17" type="ORF">SAMN05428642_1011268</name>
</gene>
<comment type="cofactor">
    <cofactor evidence="2">
        <name>Mg(2+)</name>
        <dbReference type="ChEBI" id="CHEBI:18420"/>
    </cofactor>
</comment>
<evidence type="ECO:0000256" key="3">
    <source>
        <dbReference type="ARBA" id="ARBA00008319"/>
    </source>
</evidence>